<sequence length="154" mass="17206">MSNIKKTIFGKLGQKILLVREDVNTVNTRILYSAQNNPYSIDTETGEILAPDIITVTIIPNGYDWDKAFEVYINALDDTIVTPQSDTYMSDGDSSEYSRNLNSNNTTAGDVNCSDFSTQTEAQAFFESAGPGDPYDLDRMEMELLVRQINDILK</sequence>
<proteinExistence type="predicted"/>
<protein>
    <submittedName>
        <fullName evidence="1">Uncharacterized protein</fullName>
    </submittedName>
</protein>
<evidence type="ECO:0000313" key="2">
    <source>
        <dbReference type="Proteomes" id="UP001058458"/>
    </source>
</evidence>
<evidence type="ECO:0000313" key="1">
    <source>
        <dbReference type="EMBL" id="UOE74717.1"/>
    </source>
</evidence>
<reference evidence="1" key="1">
    <citation type="submission" date="2020-10" db="EMBL/GenBank/DDBJ databases">
        <authorList>
            <person name="Delgado J.A."/>
            <person name="Gonzalez J.M."/>
        </authorList>
    </citation>
    <scope>NUCLEOTIDE SEQUENCE</scope>
    <source>
        <strain evidence="1">23.6</strain>
    </source>
</reference>
<organism evidence="1 2">
    <name type="scientific">Parageobacillus thermoglucosidasius</name>
    <name type="common">Geobacillus thermoglucosidasius</name>
    <dbReference type="NCBI Taxonomy" id="1426"/>
    <lineage>
        <taxon>Bacteria</taxon>
        <taxon>Bacillati</taxon>
        <taxon>Bacillota</taxon>
        <taxon>Bacilli</taxon>
        <taxon>Bacillales</taxon>
        <taxon>Anoxybacillaceae</taxon>
        <taxon>Parageobacillus</taxon>
    </lineage>
</organism>
<dbReference type="RefSeq" id="WP_256832564.1">
    <property type="nucleotide sequence ID" value="NZ_CP063414.1"/>
</dbReference>
<gene>
    <name evidence="1" type="ORF">IMI45_09960</name>
</gene>
<dbReference type="Proteomes" id="UP001058458">
    <property type="component" value="Chromosome"/>
</dbReference>
<dbReference type="EMBL" id="CP063414">
    <property type="protein sequence ID" value="UOE74717.1"/>
    <property type="molecule type" value="Genomic_DNA"/>
</dbReference>
<name>A0AB38QW71_PARTM</name>
<dbReference type="AlphaFoldDB" id="A0AB38QW71"/>
<accession>A0AB38QW71</accession>